<dbReference type="InterPro" id="IPR003495">
    <property type="entry name" value="CobW/HypB/UreG_nucleotide-bd"/>
</dbReference>
<dbReference type="PANTHER" id="PTHR13748">
    <property type="entry name" value="COBW-RELATED"/>
    <property type="match status" value="1"/>
</dbReference>
<dbReference type="AlphaFoldDB" id="A0A4P9ZX51"/>
<accession>A0A4P9ZX51</accession>
<evidence type="ECO:0000259" key="2">
    <source>
        <dbReference type="Pfam" id="PF02492"/>
    </source>
</evidence>
<dbReference type="Pfam" id="PF02492">
    <property type="entry name" value="cobW"/>
    <property type="match status" value="1"/>
</dbReference>
<dbReference type="PANTHER" id="PTHR13748:SF31">
    <property type="entry name" value="ZINC-REGULATED GTPASE METALLOPROTEIN ACTIVATOR 1A-RELATED"/>
    <property type="match status" value="1"/>
</dbReference>
<dbReference type="STRING" id="215637.A0A4P9ZX51"/>
<dbReference type="InterPro" id="IPR027417">
    <property type="entry name" value="P-loop_NTPase"/>
</dbReference>
<evidence type="ECO:0000313" key="4">
    <source>
        <dbReference type="Proteomes" id="UP000268162"/>
    </source>
</evidence>
<dbReference type="InterPro" id="IPR051316">
    <property type="entry name" value="Zinc-reg_GTPase_activator"/>
</dbReference>
<evidence type="ECO:0000256" key="1">
    <source>
        <dbReference type="SAM" id="MobiDB-lite"/>
    </source>
</evidence>
<dbReference type="Gene3D" id="3.30.1220.10">
    <property type="entry name" value="CobW-like, C-terminal domain"/>
    <property type="match status" value="1"/>
</dbReference>
<sequence>MDSDNDCPNLIPIAAPLESAQPILPTDGGDQSTGKLPVTLITGFLGSGKTTLLNYILAEEHGKRIAVIMNEFGDTRDIEKSLTIGQDGGLVEEWLELRNGCLCCTVKDSGIKAIEQLMTKRGRFDYILLETTGLADPGPIAAMFWQNEELGSELYLDGVITVVDAKYICQYLTSGSGADSPQASKTPGPSDGTVPEGSLSPSSSPPTVNEAQRQIALADRILINKVDLVSAEDLQAVKERLRAINPTAETFTSERSRIPLEVVLDIHAYAFDTARMSYLEKMQNNPPAPHLKDDITTICFPANSHHPLRRTLVDRWLQVLLWEKCIPEVRSKPTDGSPRWTGITIAEPALSPVTASADNELQVYRLKGLLNLMDDADASEQIGSPHTAGQPFIVQGVQELFDFQAVLATGDEPLNFILVLIGKHLPRRGLEDSWAQLVAAHSDSN</sequence>
<dbReference type="Gene3D" id="3.40.50.300">
    <property type="entry name" value="P-loop containing nucleotide triphosphate hydrolases"/>
    <property type="match status" value="1"/>
</dbReference>
<keyword evidence="4" id="KW-1185">Reference proteome</keyword>
<proteinExistence type="predicted"/>
<feature type="compositionally biased region" description="Polar residues" evidence="1">
    <location>
        <begin position="175"/>
        <end position="187"/>
    </location>
</feature>
<dbReference type="Proteomes" id="UP000268162">
    <property type="component" value="Unassembled WGS sequence"/>
</dbReference>
<feature type="domain" description="CobW/HypB/UreG nucleotide-binding" evidence="2">
    <location>
        <begin position="37"/>
        <end position="250"/>
    </location>
</feature>
<reference evidence="4" key="1">
    <citation type="journal article" date="2018" name="Nat. Microbiol.">
        <title>Leveraging single-cell genomics to expand the fungal tree of life.</title>
        <authorList>
            <person name="Ahrendt S.R."/>
            <person name="Quandt C.A."/>
            <person name="Ciobanu D."/>
            <person name="Clum A."/>
            <person name="Salamov A."/>
            <person name="Andreopoulos B."/>
            <person name="Cheng J.F."/>
            <person name="Woyke T."/>
            <person name="Pelin A."/>
            <person name="Henrissat B."/>
            <person name="Reynolds N.K."/>
            <person name="Benny G.L."/>
            <person name="Smith M.E."/>
            <person name="James T.Y."/>
            <person name="Grigoriev I.V."/>
        </authorList>
    </citation>
    <scope>NUCLEOTIDE SEQUENCE [LARGE SCALE GENOMIC DNA]</scope>
    <source>
        <strain evidence="4">RSA 468</strain>
    </source>
</reference>
<feature type="region of interest" description="Disordered" evidence="1">
    <location>
        <begin position="175"/>
        <end position="211"/>
    </location>
</feature>
<gene>
    <name evidence="3" type="ORF">BJ085DRAFT_17747</name>
</gene>
<dbReference type="CDD" id="cd03112">
    <property type="entry name" value="CobW-like"/>
    <property type="match status" value="1"/>
</dbReference>
<organism evidence="3 4">
    <name type="scientific">Dimargaris cristalligena</name>
    <dbReference type="NCBI Taxonomy" id="215637"/>
    <lineage>
        <taxon>Eukaryota</taxon>
        <taxon>Fungi</taxon>
        <taxon>Fungi incertae sedis</taxon>
        <taxon>Zoopagomycota</taxon>
        <taxon>Kickxellomycotina</taxon>
        <taxon>Dimargaritomycetes</taxon>
        <taxon>Dimargaritales</taxon>
        <taxon>Dimargaritaceae</taxon>
        <taxon>Dimargaris</taxon>
    </lineage>
</organism>
<dbReference type="SUPFAM" id="SSF90002">
    <property type="entry name" value="Hypothetical protein YjiA, C-terminal domain"/>
    <property type="match status" value="1"/>
</dbReference>
<protein>
    <submittedName>
        <fullName evidence="3">CobW/HypB/UreG, nucleotide-binding domain-containing protein</fullName>
    </submittedName>
</protein>
<dbReference type="SUPFAM" id="SSF52540">
    <property type="entry name" value="P-loop containing nucleoside triphosphate hydrolases"/>
    <property type="match status" value="1"/>
</dbReference>
<dbReference type="InterPro" id="IPR036627">
    <property type="entry name" value="CobW-likC_sf"/>
</dbReference>
<evidence type="ECO:0000313" key="3">
    <source>
        <dbReference type="EMBL" id="RKP37280.1"/>
    </source>
</evidence>
<dbReference type="EMBL" id="ML002515">
    <property type="protein sequence ID" value="RKP37280.1"/>
    <property type="molecule type" value="Genomic_DNA"/>
</dbReference>
<dbReference type="GO" id="GO:0005737">
    <property type="term" value="C:cytoplasm"/>
    <property type="evidence" value="ECO:0007669"/>
    <property type="project" value="TreeGrafter"/>
</dbReference>
<name>A0A4P9ZX51_9FUNG</name>